<dbReference type="Proteomes" id="UP001576776">
    <property type="component" value="Unassembled WGS sequence"/>
</dbReference>
<evidence type="ECO:0000313" key="3">
    <source>
        <dbReference type="Proteomes" id="UP001576776"/>
    </source>
</evidence>
<gene>
    <name evidence="2" type="ORF">ACE1B6_16165</name>
</gene>
<keyword evidence="1" id="KW-0812">Transmembrane</keyword>
<accession>A0ABV4YD83</accession>
<evidence type="ECO:0000256" key="1">
    <source>
        <dbReference type="SAM" id="Phobius"/>
    </source>
</evidence>
<proteinExistence type="predicted"/>
<dbReference type="RefSeq" id="WP_413258282.1">
    <property type="nucleotide sequence ID" value="NZ_JBHFNS010000062.1"/>
</dbReference>
<dbReference type="InterPro" id="IPR016024">
    <property type="entry name" value="ARM-type_fold"/>
</dbReference>
<protein>
    <submittedName>
        <fullName evidence="2">HEAT repeat domain-containing protein</fullName>
    </submittedName>
</protein>
<keyword evidence="3" id="KW-1185">Reference proteome</keyword>
<reference evidence="2 3" key="1">
    <citation type="submission" date="2024-09" db="EMBL/GenBank/DDBJ databases">
        <title>Floridaenema gen nov. (Aerosakkonemataceae, Aerosakkonematales ord. nov., Cyanobacteria) from benthic tropical and subtropical fresh waters, with the description of four new species.</title>
        <authorList>
            <person name="Moretto J.A."/>
            <person name="Berthold D.E."/>
            <person name="Lefler F.W."/>
            <person name="Huang I.-S."/>
            <person name="Laughinghouse H. IV."/>
        </authorList>
    </citation>
    <scope>NUCLEOTIDE SEQUENCE [LARGE SCALE GENOMIC DNA]</scope>
    <source>
        <strain evidence="2 3">BLCC-F154</strain>
    </source>
</reference>
<feature type="transmembrane region" description="Helical" evidence="1">
    <location>
        <begin position="587"/>
        <end position="609"/>
    </location>
</feature>
<dbReference type="EMBL" id="JBHFNS010000062">
    <property type="protein sequence ID" value="MFB2936787.1"/>
    <property type="molecule type" value="Genomic_DNA"/>
</dbReference>
<evidence type="ECO:0000313" key="2">
    <source>
        <dbReference type="EMBL" id="MFB2936787.1"/>
    </source>
</evidence>
<dbReference type="SUPFAM" id="SSF48371">
    <property type="entry name" value="ARM repeat"/>
    <property type="match status" value="1"/>
</dbReference>
<sequence length="737" mass="84227">MSEFSDIQPASQSGRLSQPISVENGRDLAVNFRNAPYEGQKVEVFFAFAENQPEKAVPAFAEILETKASPPMRALALQGLGISAQKDVRIKRALASCETDEDLQVLRDVAKEVKGKGEVSSDLTRWAGAWAIETIGFSPDAIEHLEGGALTDPPYRIRNEIINRKLQEINRIQEKDSRGELTSEYERNLEFWLYGPTHELFRESSNSSKYEDLVRKVIYQLHVRGIELAVDKDQRLKIDNPQKRRWLQEAALRIAAGKFKDSESTEAEQRRLFDNLGHFLDNHFNQDIPLRKLAAEAIRNAGYWLSDSIRARALILCEQWQQAANIGEAAVSHLEEVIDRELRLSTDENEIINQQIKAVEAIYRIQFFELSQKLKIVAKFLLRPEEKVRNTATRLLKQHKSILDREATNLLEALLFEYKLDQPDPKDLTIAEIESIISSSNSYYNLILNKFGTAIAAVDTLKTVYQKSDSSIREVKEFINYEMKKYLSIILKWIEKLSEQKLETEKGQSKIISNQSILRKVVSFIKDVNYKLFTKLKENPNYNSQESTNYQTYKKCQTLYGELVLLKKDILANLENLRYQLASKCQMAGKISLITIGIGFSLILITYIVSPPLSQWYQYNSPTPSWFLGASYNPVNTYNSTNTTAWYTTGFPKNSCGSSYSRNKCWYPVFINYSESNWNGLKSNHCRDISQGRGKTTARDKGEIQVASFSSLEEAQGFANYMRGQYGSGRVGEKKCY</sequence>
<organism evidence="2 3">
    <name type="scientific">Floridaenema fluviatile BLCC-F154</name>
    <dbReference type="NCBI Taxonomy" id="3153640"/>
    <lineage>
        <taxon>Bacteria</taxon>
        <taxon>Bacillati</taxon>
        <taxon>Cyanobacteriota</taxon>
        <taxon>Cyanophyceae</taxon>
        <taxon>Oscillatoriophycideae</taxon>
        <taxon>Aerosakkonematales</taxon>
        <taxon>Aerosakkonemataceae</taxon>
        <taxon>Floridanema</taxon>
        <taxon>Floridanema fluviatile</taxon>
    </lineage>
</organism>
<keyword evidence="1" id="KW-0472">Membrane</keyword>
<name>A0ABV4YD83_9CYAN</name>
<keyword evidence="1" id="KW-1133">Transmembrane helix</keyword>
<comment type="caution">
    <text evidence="2">The sequence shown here is derived from an EMBL/GenBank/DDBJ whole genome shotgun (WGS) entry which is preliminary data.</text>
</comment>